<proteinExistence type="predicted"/>
<protein>
    <submittedName>
        <fullName evidence="3">Uncharacterized protein</fullName>
    </submittedName>
</protein>
<organism evidence="3">
    <name type="scientific">uncultured Phycisphaerae bacterium</name>
    <dbReference type="NCBI Taxonomy" id="904963"/>
    <lineage>
        <taxon>Bacteria</taxon>
        <taxon>Pseudomonadati</taxon>
        <taxon>Planctomycetota</taxon>
        <taxon>Phycisphaerae</taxon>
        <taxon>environmental samples</taxon>
    </lineage>
</organism>
<evidence type="ECO:0000256" key="2">
    <source>
        <dbReference type="SAM" id="Phobius"/>
    </source>
</evidence>
<evidence type="ECO:0000313" key="3">
    <source>
        <dbReference type="EMBL" id="CAA9429139.1"/>
    </source>
</evidence>
<accession>A0A6J4Q6D4</accession>
<keyword evidence="2" id="KW-1133">Transmembrane helix</keyword>
<dbReference type="EMBL" id="CADCUQ010000775">
    <property type="protein sequence ID" value="CAA9429139.1"/>
    <property type="molecule type" value="Genomic_DNA"/>
</dbReference>
<evidence type="ECO:0000256" key="1">
    <source>
        <dbReference type="SAM" id="MobiDB-lite"/>
    </source>
</evidence>
<feature type="region of interest" description="Disordered" evidence="1">
    <location>
        <begin position="602"/>
        <end position="664"/>
    </location>
</feature>
<sequence length="664" mass="73242">MSDDTVSPSPRLDTLRRALRREVLPARLPAPSARVRLKRRIDEAALPEPAKELVRRVVRRTRLWRRERFDVADELIAHFADGLAAGETAEQLVEAFGHERQAARLIRRAKRRNRPLAWHALRGLGLIIGGLLLVYAGLAVYFHLGRPSPAVNYFEALNEPIRRFPEDQRAWPLYREALLGMSAREDEAPAELRDLVASRPGDERWPEMVEWLAAHGDSLELARQAAGRRALGFVVGPGGSHVDPKLWPGQTWNTSLWPGQYDHHTPLLIAVLLPHLHELRTVANALGADAALARQAGDRERWSRDVAAMQGIARQVRPGGFVVSQLVALGIDALALDEIQTALSDAPEMLQDDDLRRLAHGLAGPEVAGDLIDLRPERMVFHDVVQRAYTDDGEGDGRFTPEGLRLLQGLTVAPYYKPYFGRKDYAALLTGGPASLLLVAPRAEVSRTYDRLMDAQAARFARPLHELGPSTMEREVGAMRKTAVGRVRHALLLGLLPAVERMQVQAERHLGRRDGIHAGLALELWRRRNGRYPESLNELTPGLLPAVPVDRVTGAPVRYRLVGGKPLVYSLGADRDDDGGVVAPPGAPVRYAEYNAEWFLPPAEGTSGERTDAPPGGVSASRPSPTAKVRDGDWILYPQPLPPVARLPRLPATKPAEPDEGIPD</sequence>
<gene>
    <name evidence="3" type="ORF">AVDCRST_MAG64-3356</name>
</gene>
<keyword evidence="2" id="KW-0472">Membrane</keyword>
<name>A0A6J4Q6D4_9BACT</name>
<feature type="transmembrane region" description="Helical" evidence="2">
    <location>
        <begin position="116"/>
        <end position="142"/>
    </location>
</feature>
<dbReference type="AlphaFoldDB" id="A0A6J4Q6D4"/>
<keyword evidence="2" id="KW-0812">Transmembrane</keyword>
<reference evidence="3" key="1">
    <citation type="submission" date="2020-02" db="EMBL/GenBank/DDBJ databases">
        <authorList>
            <person name="Meier V. D."/>
        </authorList>
    </citation>
    <scope>NUCLEOTIDE SEQUENCE</scope>
    <source>
        <strain evidence="3">AVDCRST_MAG64</strain>
    </source>
</reference>